<name>A0ABS6UHL3_9PSEU</name>
<organism evidence="1 2">
    <name type="scientific">Pseudonocardia oceani</name>
    <dbReference type="NCBI Taxonomy" id="2792013"/>
    <lineage>
        <taxon>Bacteria</taxon>
        <taxon>Bacillati</taxon>
        <taxon>Actinomycetota</taxon>
        <taxon>Actinomycetes</taxon>
        <taxon>Pseudonocardiales</taxon>
        <taxon>Pseudonocardiaceae</taxon>
        <taxon>Pseudonocardia</taxon>
    </lineage>
</organism>
<dbReference type="Proteomes" id="UP000694300">
    <property type="component" value="Unassembled WGS sequence"/>
</dbReference>
<proteinExistence type="predicted"/>
<protein>
    <submittedName>
        <fullName evidence="1">Uncharacterized protein</fullName>
    </submittedName>
</protein>
<keyword evidence="2" id="KW-1185">Reference proteome</keyword>
<accession>A0ABS6UHL3</accession>
<comment type="caution">
    <text evidence="1">The sequence shown here is derived from an EMBL/GenBank/DDBJ whole genome shotgun (WGS) entry which is preliminary data.</text>
</comment>
<dbReference type="RefSeq" id="WP_218591950.1">
    <property type="nucleotide sequence ID" value="NZ_JADQDE010000276.1"/>
</dbReference>
<sequence>MSGAPEAVIRRFTVVLHCGQPDRALPLALTLAGIAEANGLTAALHTAPGGLVVAVEGEAECVEDVLAGVVPALPGARVDVAHPGPDGGAVTEVVVEVAGQEPAVRPVV</sequence>
<dbReference type="EMBL" id="JADQDF010000001">
    <property type="protein sequence ID" value="MBW0131708.1"/>
    <property type="molecule type" value="Genomic_DNA"/>
</dbReference>
<evidence type="ECO:0000313" key="2">
    <source>
        <dbReference type="Proteomes" id="UP000694300"/>
    </source>
</evidence>
<gene>
    <name evidence="1" type="ORF">I4I82_29120</name>
</gene>
<reference evidence="1 2" key="1">
    <citation type="submission" date="2020-11" db="EMBL/GenBank/DDBJ databases">
        <title>Pseudonocardia abyssalis sp. nov. and Pseudonocardia oceani sp. nov., description and phylogenomic analysis of two novel actinomycetes isolated from the deep Southern Ocean.</title>
        <authorList>
            <person name="Parra J."/>
        </authorList>
    </citation>
    <scope>NUCLEOTIDE SEQUENCE [LARGE SCALE GENOMIC DNA]</scope>
    <source>
        <strain evidence="2">KRD185</strain>
    </source>
</reference>
<evidence type="ECO:0000313" key="1">
    <source>
        <dbReference type="EMBL" id="MBW0131708.1"/>
    </source>
</evidence>